<dbReference type="EMBL" id="CP019352">
    <property type="protein sequence ID" value="APX99584.1"/>
    <property type="molecule type" value="Genomic_DNA"/>
</dbReference>
<dbReference type="PANTHER" id="PTHR30589">
    <property type="entry name" value="PROLIPOPROTEIN DIACYLGLYCERYL TRANSFERASE"/>
    <property type="match status" value="1"/>
</dbReference>
<dbReference type="RefSeq" id="WP_076732213.1">
    <property type="nucleotide sequence ID" value="NZ_CP019352.1"/>
</dbReference>
<keyword evidence="6 7" id="KW-0472">Membrane</keyword>
<evidence type="ECO:0000256" key="4">
    <source>
        <dbReference type="ARBA" id="ARBA00022692"/>
    </source>
</evidence>
<name>A0AAC9LLJ4_9FLAO</name>
<organism evidence="8 9">
    <name type="scientific">Lacinutrix venerupis</name>
    <dbReference type="NCBI Taxonomy" id="1486034"/>
    <lineage>
        <taxon>Bacteria</taxon>
        <taxon>Pseudomonadati</taxon>
        <taxon>Bacteroidota</taxon>
        <taxon>Flavobacteriia</taxon>
        <taxon>Flavobacteriales</taxon>
        <taxon>Flavobacteriaceae</taxon>
        <taxon>Lacinutrix</taxon>
    </lineage>
</organism>
<feature type="transmembrane region" description="Helical" evidence="7">
    <location>
        <begin position="219"/>
        <end position="239"/>
    </location>
</feature>
<evidence type="ECO:0000313" key="8">
    <source>
        <dbReference type="EMBL" id="APX99584.1"/>
    </source>
</evidence>
<comment type="function">
    <text evidence="7">Catalyzes the transfer of the diacylglyceryl group from phosphatidylglycerol to the sulfhydryl group of the N-terminal cysteine of a prolipoprotein, the first step in the formation of mature lipoproteins.</text>
</comment>
<gene>
    <name evidence="7" type="primary">lgt</name>
    <name evidence="8" type="ORF">BWR22_04415</name>
</gene>
<protein>
    <recommendedName>
        <fullName evidence="7">Phosphatidylglycerol--prolipoprotein diacylglyceryl transferase</fullName>
        <ecNumber evidence="7">2.5.1.145</ecNumber>
    </recommendedName>
</protein>
<keyword evidence="9" id="KW-1185">Reference proteome</keyword>
<comment type="subcellular location">
    <subcellularLocation>
        <location evidence="7">Cell membrane</location>
        <topology evidence="7">Multi-pass membrane protein</topology>
    </subcellularLocation>
</comment>
<evidence type="ECO:0000256" key="7">
    <source>
        <dbReference type="HAMAP-Rule" id="MF_01147"/>
    </source>
</evidence>
<keyword evidence="5 7" id="KW-1133">Transmembrane helix</keyword>
<feature type="transmembrane region" description="Helical" evidence="7">
    <location>
        <begin position="101"/>
        <end position="123"/>
    </location>
</feature>
<dbReference type="KEGG" id="lvn:BWR22_04415"/>
<evidence type="ECO:0000256" key="2">
    <source>
        <dbReference type="ARBA" id="ARBA00022475"/>
    </source>
</evidence>
<feature type="transmembrane region" description="Helical" evidence="7">
    <location>
        <begin position="285"/>
        <end position="304"/>
    </location>
</feature>
<dbReference type="InterPro" id="IPR001640">
    <property type="entry name" value="Lgt"/>
</dbReference>
<feature type="transmembrane region" description="Helical" evidence="7">
    <location>
        <begin position="20"/>
        <end position="37"/>
    </location>
</feature>
<dbReference type="Proteomes" id="UP000187506">
    <property type="component" value="Chromosome"/>
</dbReference>
<feature type="binding site" evidence="7">
    <location>
        <position position="151"/>
    </location>
    <ligand>
        <name>a 1,2-diacyl-sn-glycero-3-phospho-(1'-sn-glycerol)</name>
        <dbReference type="ChEBI" id="CHEBI:64716"/>
    </ligand>
</feature>
<evidence type="ECO:0000256" key="3">
    <source>
        <dbReference type="ARBA" id="ARBA00022679"/>
    </source>
</evidence>
<comment type="catalytic activity">
    <reaction evidence="7">
        <text>L-cysteinyl-[prolipoprotein] + a 1,2-diacyl-sn-glycero-3-phospho-(1'-sn-glycerol) = an S-1,2-diacyl-sn-glyceryl-L-cysteinyl-[prolipoprotein] + sn-glycerol 1-phosphate + H(+)</text>
        <dbReference type="Rhea" id="RHEA:56712"/>
        <dbReference type="Rhea" id="RHEA-COMP:14679"/>
        <dbReference type="Rhea" id="RHEA-COMP:14680"/>
        <dbReference type="ChEBI" id="CHEBI:15378"/>
        <dbReference type="ChEBI" id="CHEBI:29950"/>
        <dbReference type="ChEBI" id="CHEBI:57685"/>
        <dbReference type="ChEBI" id="CHEBI:64716"/>
        <dbReference type="ChEBI" id="CHEBI:140658"/>
        <dbReference type="EC" id="2.5.1.145"/>
    </reaction>
</comment>
<dbReference type="PANTHER" id="PTHR30589:SF0">
    <property type="entry name" value="PHOSPHATIDYLGLYCEROL--PROLIPOPROTEIN DIACYLGLYCERYL TRANSFERASE"/>
    <property type="match status" value="1"/>
</dbReference>
<dbReference type="GO" id="GO:0008961">
    <property type="term" value="F:phosphatidylglycerol-prolipoprotein diacylglyceryl transferase activity"/>
    <property type="evidence" value="ECO:0007669"/>
    <property type="project" value="UniProtKB-UniRule"/>
</dbReference>
<feature type="transmembrane region" description="Helical" evidence="7">
    <location>
        <begin position="57"/>
        <end position="77"/>
    </location>
</feature>
<dbReference type="PROSITE" id="PS01311">
    <property type="entry name" value="LGT"/>
    <property type="match status" value="1"/>
</dbReference>
<evidence type="ECO:0000313" key="9">
    <source>
        <dbReference type="Proteomes" id="UP000187506"/>
    </source>
</evidence>
<proteinExistence type="inferred from homology"/>
<keyword evidence="3 7" id="KW-0808">Transferase</keyword>
<dbReference type="EC" id="2.5.1.145" evidence="7"/>
<dbReference type="Pfam" id="PF01790">
    <property type="entry name" value="LGT"/>
    <property type="match status" value="1"/>
</dbReference>
<dbReference type="HAMAP" id="MF_01147">
    <property type="entry name" value="Lgt"/>
    <property type="match status" value="1"/>
</dbReference>
<evidence type="ECO:0000256" key="1">
    <source>
        <dbReference type="ARBA" id="ARBA00007150"/>
    </source>
</evidence>
<dbReference type="AlphaFoldDB" id="A0AAC9LLJ4"/>
<evidence type="ECO:0000256" key="5">
    <source>
        <dbReference type="ARBA" id="ARBA00022989"/>
    </source>
</evidence>
<keyword evidence="2 7" id="KW-1003">Cell membrane</keyword>
<keyword evidence="4 7" id="KW-0812">Transmembrane</keyword>
<reference evidence="8 9" key="1">
    <citation type="submission" date="2017-01" db="EMBL/GenBank/DDBJ databases">
        <title>Complete genome of Lacinutrix venerupis DOK2-8 isolated from seawater in Dokdo.</title>
        <authorList>
            <person name="Chi W.-J."/>
            <person name="Kim J.H."/>
        </authorList>
    </citation>
    <scope>NUCLEOTIDE SEQUENCE [LARGE SCALE GENOMIC DNA]</scope>
    <source>
        <strain evidence="8 9">DOK2-8</strain>
    </source>
</reference>
<dbReference type="GO" id="GO:0042158">
    <property type="term" value="P:lipoprotein biosynthetic process"/>
    <property type="evidence" value="ECO:0007669"/>
    <property type="project" value="UniProtKB-UniRule"/>
</dbReference>
<comment type="pathway">
    <text evidence="7">Protein modification; lipoprotein biosynthesis (diacylglyceryl transfer).</text>
</comment>
<comment type="similarity">
    <text evidence="1 7">Belongs to the Lgt family.</text>
</comment>
<evidence type="ECO:0000256" key="6">
    <source>
        <dbReference type="ARBA" id="ARBA00023136"/>
    </source>
</evidence>
<feature type="transmembrane region" description="Helical" evidence="7">
    <location>
        <begin position="135"/>
        <end position="156"/>
    </location>
</feature>
<dbReference type="NCBIfam" id="TIGR00544">
    <property type="entry name" value="lgt"/>
    <property type="match status" value="1"/>
</dbReference>
<sequence>MYLLEFNWNPITGIDIIGNFKIHFYSLMWVTAFVIGWHITKRIFKREHVKIEYLDPLFIYTVLATMLGARLGHVIFYQPELFSQDFFSVFLPFRFNPKFEFSGFSGLASHGAAIGIIVAMFLYRRKYKYKSLMWILDRIVIPVASGAVFIRIGNFINSEIVGKLSGDFPLGVRFIQEEYSKHDIVKLTGIQDYKAAYAAVTNSPKFASLLEAVPYRHPAQMYESFCYIFVFLILLYFYLKTNKGDKPGFLFGLFLVLLWTVRFFVEFVKIAQVDGRDDYIWFMNTGQVLSIPFILIGLYFMFFYKQKSTYH</sequence>
<dbReference type="GO" id="GO:0005886">
    <property type="term" value="C:plasma membrane"/>
    <property type="evidence" value="ECO:0007669"/>
    <property type="project" value="UniProtKB-SubCell"/>
</dbReference>
<accession>A0AAC9LLJ4</accession>
<feature type="transmembrane region" description="Helical" evidence="7">
    <location>
        <begin position="248"/>
        <end position="265"/>
    </location>
</feature>